<evidence type="ECO:0008006" key="3">
    <source>
        <dbReference type="Google" id="ProtNLM"/>
    </source>
</evidence>
<dbReference type="Pfam" id="PF07586">
    <property type="entry name" value="HXXSHH"/>
    <property type="match status" value="1"/>
</dbReference>
<evidence type="ECO:0000313" key="2">
    <source>
        <dbReference type="EMBL" id="SVA82970.1"/>
    </source>
</evidence>
<sequence>MYISQKHISRRTVLRGMGVTLGVPLLDAMVPARKLWASTAAGRAAGRTRMVCIEQVHGAAGCNEFGASEFLWAPEVIGRNFDLSAGSLAPLDKFKDYLTIVSNTDCQQAEAFIPEHIGGDHFRSSAVFLTQARPKMTQGSDVYVGPSMDQLYVQRFGNDTPIPSLQLSIEPVDQAGGCAYGYACVYTDTISWAAADNPLPMIRDPRAVFEQLFGAGGTPERRSQLRQTDSSILDWVMEELTGLRTQLGPVDQQRLDQYVNNIREIEQRIQRIEARNNSGEQRELPSAPAGVPDSFDEHVKLMFDLQLLAFEADLTRVFSFKFGRDGSSRVYPESGVDAGFHGASHHGGREGRVRDYAEINKYHVSLLPYLAEKLQNTMEGDTSLLDNTVIVYGSPMADSNLHNHRRCPLIMLGGAGGALDGGVHLHADDGTPMANAMLDLMQRLGMDDLKSFGDSNGIFSLSAPPTEAGNA</sequence>
<feature type="coiled-coil region" evidence="1">
    <location>
        <begin position="255"/>
        <end position="282"/>
    </location>
</feature>
<accession>A0A381Z196</accession>
<dbReference type="EMBL" id="UINC01019577">
    <property type="protein sequence ID" value="SVA82970.1"/>
    <property type="molecule type" value="Genomic_DNA"/>
</dbReference>
<dbReference type="PROSITE" id="PS51318">
    <property type="entry name" value="TAT"/>
    <property type="match status" value="1"/>
</dbReference>
<reference evidence="2" key="1">
    <citation type="submission" date="2018-05" db="EMBL/GenBank/DDBJ databases">
        <authorList>
            <person name="Lanie J.A."/>
            <person name="Ng W.-L."/>
            <person name="Kazmierczak K.M."/>
            <person name="Andrzejewski T.M."/>
            <person name="Davidsen T.M."/>
            <person name="Wayne K.J."/>
            <person name="Tettelin H."/>
            <person name="Glass J.I."/>
            <person name="Rusch D."/>
            <person name="Podicherti R."/>
            <person name="Tsui H.-C.T."/>
            <person name="Winkler M.E."/>
        </authorList>
    </citation>
    <scope>NUCLEOTIDE SEQUENCE</scope>
</reference>
<dbReference type="AlphaFoldDB" id="A0A381Z196"/>
<organism evidence="2">
    <name type="scientific">marine metagenome</name>
    <dbReference type="NCBI Taxonomy" id="408172"/>
    <lineage>
        <taxon>unclassified sequences</taxon>
        <taxon>metagenomes</taxon>
        <taxon>ecological metagenomes</taxon>
    </lineage>
</organism>
<name>A0A381Z196_9ZZZZ</name>
<gene>
    <name evidence="2" type="ORF">METZ01_LOCUS135824</name>
</gene>
<keyword evidence="1" id="KW-0175">Coiled coil</keyword>
<dbReference type="InterPro" id="IPR011447">
    <property type="entry name" value="DUF1552"/>
</dbReference>
<evidence type="ECO:0000256" key="1">
    <source>
        <dbReference type="SAM" id="Coils"/>
    </source>
</evidence>
<dbReference type="InterPro" id="IPR006311">
    <property type="entry name" value="TAT_signal"/>
</dbReference>
<proteinExistence type="predicted"/>
<protein>
    <recommendedName>
        <fullName evidence="3">DUF1552 domain-containing protein</fullName>
    </recommendedName>
</protein>